<dbReference type="CDD" id="cd18788">
    <property type="entry name" value="SF2_C_XPD"/>
    <property type="match status" value="1"/>
</dbReference>
<keyword evidence="19" id="KW-0175">Coiled coil</keyword>
<evidence type="ECO:0000256" key="5">
    <source>
        <dbReference type="ARBA" id="ARBA00022723"/>
    </source>
</evidence>
<evidence type="ECO:0000256" key="3">
    <source>
        <dbReference type="ARBA" id="ARBA00008792"/>
    </source>
</evidence>
<evidence type="ECO:0000256" key="14">
    <source>
        <dbReference type="ARBA" id="ARBA00023235"/>
    </source>
</evidence>
<keyword evidence="9 22" id="KW-0347">Helicase</keyword>
<dbReference type="InterPro" id="IPR006555">
    <property type="entry name" value="ATP-dep_Helicase_C"/>
</dbReference>
<dbReference type="GO" id="GO:0016818">
    <property type="term" value="F:hydrolase activity, acting on acid anhydrides, in phosphorus-containing anhydrides"/>
    <property type="evidence" value="ECO:0007669"/>
    <property type="project" value="InterPro"/>
</dbReference>
<evidence type="ECO:0000256" key="19">
    <source>
        <dbReference type="SAM" id="Coils"/>
    </source>
</evidence>
<evidence type="ECO:0000256" key="6">
    <source>
        <dbReference type="ARBA" id="ARBA00022741"/>
    </source>
</evidence>
<evidence type="ECO:0000313" key="22">
    <source>
        <dbReference type="EMBL" id="CDW44985.1"/>
    </source>
</evidence>
<evidence type="ECO:0000256" key="13">
    <source>
        <dbReference type="ARBA" id="ARBA00023204"/>
    </source>
</evidence>
<evidence type="ECO:0000256" key="11">
    <source>
        <dbReference type="ARBA" id="ARBA00023004"/>
    </source>
</evidence>
<evidence type="ECO:0000256" key="20">
    <source>
        <dbReference type="SAM" id="MobiDB-lite"/>
    </source>
</evidence>
<evidence type="ECO:0000256" key="18">
    <source>
        <dbReference type="ARBA" id="ARBA00082714"/>
    </source>
</evidence>
<evidence type="ECO:0000256" key="17">
    <source>
        <dbReference type="ARBA" id="ARBA00048954"/>
    </source>
</evidence>
<feature type="domain" description="Helicase ATP-binding" evidence="21">
    <location>
        <begin position="9"/>
        <end position="337"/>
    </location>
</feature>
<evidence type="ECO:0000256" key="8">
    <source>
        <dbReference type="ARBA" id="ARBA00022801"/>
    </source>
</evidence>
<dbReference type="Gene3D" id="3.40.50.300">
    <property type="entry name" value="P-loop containing nucleotide triphosphate hydrolases"/>
    <property type="match status" value="2"/>
</dbReference>
<keyword evidence="13" id="KW-0234">DNA repair</keyword>
<feature type="region of interest" description="Disordered" evidence="20">
    <location>
        <begin position="884"/>
        <end position="920"/>
    </location>
</feature>
<feature type="coiled-coil region" evidence="19">
    <location>
        <begin position="777"/>
        <end position="830"/>
    </location>
</feature>
<dbReference type="PROSITE" id="PS51193">
    <property type="entry name" value="HELICASE_ATP_BIND_2"/>
    <property type="match status" value="1"/>
</dbReference>
<keyword evidence="6" id="KW-0547">Nucleotide-binding</keyword>
<dbReference type="Pfam" id="PF06733">
    <property type="entry name" value="DEAD_2"/>
    <property type="match status" value="1"/>
</dbReference>
<evidence type="ECO:0000256" key="2">
    <source>
        <dbReference type="ARBA" id="ARBA00004123"/>
    </source>
</evidence>
<protein>
    <recommendedName>
        <fullName evidence="16">DNA 5'-3' helicase</fullName>
        <ecNumber evidence="16">5.6.2.3</ecNumber>
    </recommendedName>
    <alternativeName>
        <fullName evidence="18">DNA 5'-3' helicase FANCJ</fullName>
    </alternativeName>
</protein>
<dbReference type="SUPFAM" id="SSF52540">
    <property type="entry name" value="P-loop containing nucleoside triphosphate hydrolases"/>
    <property type="match status" value="2"/>
</dbReference>
<evidence type="ECO:0000259" key="21">
    <source>
        <dbReference type="PROSITE" id="PS51193"/>
    </source>
</evidence>
<dbReference type="AlphaFoldDB" id="A0A0K2V3V8"/>
<name>A0A0K2V3V8_LEPSM</name>
<dbReference type="InterPro" id="IPR014013">
    <property type="entry name" value="Helic_SF1/SF2_ATP-bd_DinG/Rad3"/>
</dbReference>
<dbReference type="OrthoDB" id="19182at2759"/>
<accession>A0A0K2V3V8</accession>
<evidence type="ECO:0000256" key="15">
    <source>
        <dbReference type="ARBA" id="ARBA00023242"/>
    </source>
</evidence>
<dbReference type="GO" id="GO:0051539">
    <property type="term" value="F:4 iron, 4 sulfur cluster binding"/>
    <property type="evidence" value="ECO:0007669"/>
    <property type="project" value="UniProtKB-KW"/>
</dbReference>
<feature type="compositionally biased region" description="Acidic residues" evidence="20">
    <location>
        <begin position="88"/>
        <end position="102"/>
    </location>
</feature>
<dbReference type="InterPro" id="IPR045028">
    <property type="entry name" value="DinG/Rad3-like"/>
</dbReference>
<dbReference type="PANTHER" id="PTHR11472:SF47">
    <property type="entry name" value="FANCONI ANEMIA GROUP J PROTEIN"/>
    <property type="match status" value="1"/>
</dbReference>
<dbReference type="InterPro" id="IPR010614">
    <property type="entry name" value="RAD3-like_helicase_DEAD"/>
</dbReference>
<proteinExistence type="inferred from homology"/>
<dbReference type="NCBIfam" id="TIGR00604">
    <property type="entry name" value="rad3"/>
    <property type="match status" value="1"/>
</dbReference>
<keyword evidence="4" id="KW-0004">4Fe-4S</keyword>
<dbReference type="InterPro" id="IPR013020">
    <property type="entry name" value="Rad3/Chl1-like"/>
</dbReference>
<dbReference type="InterPro" id="IPR027417">
    <property type="entry name" value="P-loop_NTPase"/>
</dbReference>
<evidence type="ECO:0000256" key="10">
    <source>
        <dbReference type="ARBA" id="ARBA00022840"/>
    </source>
</evidence>
<dbReference type="GO" id="GO:1990918">
    <property type="term" value="P:double-strand break repair involved in meiotic recombination"/>
    <property type="evidence" value="ECO:0007669"/>
    <property type="project" value="TreeGrafter"/>
</dbReference>
<dbReference type="GO" id="GO:0006289">
    <property type="term" value="P:nucleotide-excision repair"/>
    <property type="evidence" value="ECO:0007669"/>
    <property type="project" value="TreeGrafter"/>
</dbReference>
<keyword evidence="7" id="KW-0227">DNA damage</keyword>
<keyword evidence="11" id="KW-0408">Iron</keyword>
<keyword evidence="8" id="KW-0378">Hydrolase</keyword>
<keyword evidence="15" id="KW-0539">Nucleus</keyword>
<dbReference type="GO" id="GO:0046872">
    <property type="term" value="F:metal ion binding"/>
    <property type="evidence" value="ECO:0007669"/>
    <property type="project" value="UniProtKB-KW"/>
</dbReference>
<comment type="similarity">
    <text evidence="3">Belongs to the DEAD box helicase family. DEAH subfamily.</text>
</comment>
<evidence type="ECO:0000256" key="7">
    <source>
        <dbReference type="ARBA" id="ARBA00022763"/>
    </source>
</evidence>
<evidence type="ECO:0000256" key="4">
    <source>
        <dbReference type="ARBA" id="ARBA00022485"/>
    </source>
</evidence>
<dbReference type="InterPro" id="IPR006554">
    <property type="entry name" value="Helicase-like_DEXD_c2"/>
</dbReference>
<reference evidence="22" key="1">
    <citation type="submission" date="2014-05" db="EMBL/GenBank/DDBJ databases">
        <authorList>
            <person name="Chronopoulou M."/>
        </authorList>
    </citation>
    <scope>NUCLEOTIDE SEQUENCE</scope>
    <source>
        <tissue evidence="22">Whole organism</tissue>
    </source>
</reference>
<dbReference type="SMART" id="SM00488">
    <property type="entry name" value="DEXDc2"/>
    <property type="match status" value="1"/>
</dbReference>
<dbReference type="Pfam" id="PF13307">
    <property type="entry name" value="Helicase_C_2"/>
    <property type="match status" value="1"/>
</dbReference>
<feature type="region of interest" description="Disordered" evidence="20">
    <location>
        <begin position="88"/>
        <end position="122"/>
    </location>
</feature>
<keyword evidence="14" id="KW-0413">Isomerase</keyword>
<dbReference type="PANTHER" id="PTHR11472">
    <property type="entry name" value="DNA REPAIR DEAD HELICASE RAD3/XP-D SUBFAMILY MEMBER"/>
    <property type="match status" value="1"/>
</dbReference>
<dbReference type="EC" id="5.6.2.3" evidence="16"/>
<gene>
    <name evidence="22" type="primary">BRIP1</name>
</gene>
<evidence type="ECO:0000256" key="16">
    <source>
        <dbReference type="ARBA" id="ARBA00044969"/>
    </source>
</evidence>
<evidence type="ECO:0000256" key="12">
    <source>
        <dbReference type="ARBA" id="ARBA00023014"/>
    </source>
</evidence>
<dbReference type="GO" id="GO:0043139">
    <property type="term" value="F:5'-3' DNA helicase activity"/>
    <property type="evidence" value="ECO:0007669"/>
    <property type="project" value="UniProtKB-EC"/>
</dbReference>
<sequence length="920" mass="104803">MGKEYTIQGVKVSFPYERAYPSQIAMMSKILDALEKGRNALLESPTGSGKSLALLCASLAWQKRERGRVKEFNAAVDNKILEGISEGLFEEEEDAEEEEDTLNEGGSNGFMSSSVPTPLHPELFSRRPRKRRVPKIYFGTRTHKQITQIIRELKSTSYKDTPMTLLGSREHACIHPQISKLKSSKTEACRELTDRRNNENSTGCMFLNNVKSKMSSHQSLAAHRKTNEVWDLEDLVSVGKKTRTCPYFVTRELMPQAQIIFCPYNYLIEPMIRKSLEINLKGNILILDEAHNIEDSARSAASFDITQDQVREAMEDLESMAKVELPQTYNALASFCSKVSNWIDGSCSNLDDYSDFNSASKIWTGTEILAAFCLFGLNENEYHDLSSNLNEIIEQRSATINEISEGFKKGPPPPVLNSSTISILEGFFLVLGYLFLEGTKYRDDYRVALTRIQTKNTMKQRRSSIDGWISKGQKKVAQSIGYTYSLHFWCLNPALSFIGVKDDLRSVILTSGTLSPMNSFASELDVSFPIMLEASHVIDKKQLFISALSVGPQGHSLNATYINTESYTFQDELGKTILEICNSIQNGILLFLPSYRLLNKLRERWEQTGISDKIQETKRLLQEPRFAHEFENTLRDYTDAANYPEGQQNGAILMAVCRGKVSEGIDFADNMARAVVCVGIPFPNARDPQVDLKKRFNDAKRIQNESILPGNDWYEIQAFRALNQALGRCIRHRYDWGAIIMVDDRYAKKRKYIDGLSKWVRSRVSFFNNFDKLLTQLKDFNIEMRTWEKDLKQQQQIEFLVKKQVVEIDLVKAKSELQIEDKNIIKLEEEASNSNLEESVKSPLKEKKVSLTEVNKEDLLNNSIHSPIQEFVFSPVKVSEFPTPSKCLEEDAPVSKKRKIEQKSKANPIQYFDDSDEDFI</sequence>
<keyword evidence="12" id="KW-0411">Iron-sulfur</keyword>
<dbReference type="GO" id="GO:0005634">
    <property type="term" value="C:nucleus"/>
    <property type="evidence" value="ECO:0007669"/>
    <property type="project" value="UniProtKB-SubCell"/>
</dbReference>
<keyword evidence="10" id="KW-0067">ATP-binding</keyword>
<comment type="subcellular location">
    <subcellularLocation>
        <location evidence="2">Nucleus</location>
    </subcellularLocation>
</comment>
<dbReference type="SMART" id="SM00491">
    <property type="entry name" value="HELICc2"/>
    <property type="match status" value="1"/>
</dbReference>
<keyword evidence="5" id="KW-0479">Metal-binding</keyword>
<organism evidence="22">
    <name type="scientific">Lepeophtheirus salmonis</name>
    <name type="common">Salmon louse</name>
    <name type="synonym">Caligus salmonis</name>
    <dbReference type="NCBI Taxonomy" id="72036"/>
    <lineage>
        <taxon>Eukaryota</taxon>
        <taxon>Metazoa</taxon>
        <taxon>Ecdysozoa</taxon>
        <taxon>Arthropoda</taxon>
        <taxon>Crustacea</taxon>
        <taxon>Multicrustacea</taxon>
        <taxon>Hexanauplia</taxon>
        <taxon>Copepoda</taxon>
        <taxon>Siphonostomatoida</taxon>
        <taxon>Caligidae</taxon>
        <taxon>Lepeophtheirus</taxon>
    </lineage>
</organism>
<comment type="cofactor">
    <cofactor evidence="1">
        <name>[4Fe-4S] cluster</name>
        <dbReference type="ChEBI" id="CHEBI:49883"/>
    </cofactor>
</comment>
<dbReference type="FunFam" id="3.40.50.300:FF:000731">
    <property type="entry name" value="Fanconi anemia group J protein homolog"/>
    <property type="match status" value="1"/>
</dbReference>
<comment type="catalytic activity">
    <reaction evidence="17">
        <text>ATP + H2O = ADP + phosphate + H(+)</text>
        <dbReference type="Rhea" id="RHEA:13065"/>
        <dbReference type="ChEBI" id="CHEBI:15377"/>
        <dbReference type="ChEBI" id="CHEBI:15378"/>
        <dbReference type="ChEBI" id="CHEBI:30616"/>
        <dbReference type="ChEBI" id="CHEBI:43474"/>
        <dbReference type="ChEBI" id="CHEBI:456216"/>
        <dbReference type="EC" id="5.6.2.3"/>
    </reaction>
</comment>
<dbReference type="GO" id="GO:0003677">
    <property type="term" value="F:DNA binding"/>
    <property type="evidence" value="ECO:0007669"/>
    <property type="project" value="InterPro"/>
</dbReference>
<dbReference type="GO" id="GO:0005524">
    <property type="term" value="F:ATP binding"/>
    <property type="evidence" value="ECO:0007669"/>
    <property type="project" value="UniProtKB-KW"/>
</dbReference>
<dbReference type="EMBL" id="HACA01027624">
    <property type="protein sequence ID" value="CDW44985.1"/>
    <property type="molecule type" value="Transcribed_RNA"/>
</dbReference>
<evidence type="ECO:0000256" key="1">
    <source>
        <dbReference type="ARBA" id="ARBA00001966"/>
    </source>
</evidence>
<evidence type="ECO:0000256" key="9">
    <source>
        <dbReference type="ARBA" id="ARBA00022806"/>
    </source>
</evidence>